<dbReference type="EMBL" id="CP006664">
    <property type="protein sequence ID" value="AIJ06854.1"/>
    <property type="molecule type" value="Genomic_DNA"/>
</dbReference>
<proteinExistence type="predicted"/>
<protein>
    <submittedName>
        <fullName evidence="2">Uncharacterized protein</fullName>
    </submittedName>
</protein>
<dbReference type="AlphaFoldDB" id="A0A076LMC8"/>
<evidence type="ECO:0000313" key="2">
    <source>
        <dbReference type="EMBL" id="AIJ06854.1"/>
    </source>
</evidence>
<evidence type="ECO:0000256" key="1">
    <source>
        <dbReference type="SAM" id="MobiDB-lite"/>
    </source>
</evidence>
<organism evidence="2 3">
    <name type="scientific">Edwardsiella anguillarum ET080813</name>
    <dbReference type="NCBI Taxonomy" id="667120"/>
    <lineage>
        <taxon>Bacteria</taxon>
        <taxon>Pseudomonadati</taxon>
        <taxon>Pseudomonadota</taxon>
        <taxon>Gammaproteobacteria</taxon>
        <taxon>Enterobacterales</taxon>
        <taxon>Hafniaceae</taxon>
        <taxon>Edwardsiella</taxon>
    </lineage>
</organism>
<dbReference type="Proteomes" id="UP000028681">
    <property type="component" value="Chromosome"/>
</dbReference>
<feature type="region of interest" description="Disordered" evidence="1">
    <location>
        <begin position="22"/>
        <end position="44"/>
    </location>
</feature>
<reference evidence="2 3" key="1">
    <citation type="journal article" date="2012" name="PLoS ONE">
        <title>Edwardsiella comparative phylogenomics reveal the new intra/inter-species taxonomic relationships, virulence evolution and niche adaptation mechanisms.</title>
        <authorList>
            <person name="Yang M."/>
            <person name="Lv Y."/>
            <person name="Xiao J."/>
            <person name="Wu H."/>
            <person name="Zheng H."/>
            <person name="Liu Q."/>
            <person name="Zhang Y."/>
            <person name="Wang Q."/>
        </authorList>
    </citation>
    <scope>NUCLEOTIDE SEQUENCE [LARGE SCALE GENOMIC DNA]</scope>
    <source>
        <strain evidence="3">080813</strain>
    </source>
</reference>
<dbReference type="HOGENOM" id="CLU_3215553_0_0_6"/>
<sequence length="44" mass="4748">MNFPYQTLKNVLQHFPDVHRSAGEKCASGIRPPSGVIGSPPRSA</sequence>
<name>A0A076LMC8_9GAMM</name>
<accession>A0A076LMC8</accession>
<gene>
    <name evidence="2" type="ORF">ETEE_0376</name>
</gene>
<evidence type="ECO:0000313" key="3">
    <source>
        <dbReference type="Proteomes" id="UP000028681"/>
    </source>
</evidence>
<dbReference type="KEGG" id="ete:ETEE_0376"/>